<dbReference type="PATRIC" id="fig|1193502.14.peg.2881"/>
<dbReference type="EC" id="2.7.13.3" evidence="2"/>
<dbReference type="KEGG" id="shal:SHALO_2845"/>
<dbReference type="RefSeq" id="WP_069479118.1">
    <property type="nucleotide sequence ID" value="NZ_CP017111.1"/>
</dbReference>
<keyword evidence="3" id="KW-0597">Phosphoprotein</keyword>
<dbReference type="Gene3D" id="1.10.287.130">
    <property type="match status" value="1"/>
</dbReference>
<dbReference type="InterPro" id="IPR004358">
    <property type="entry name" value="Sig_transdc_His_kin-like_C"/>
</dbReference>
<evidence type="ECO:0000313" key="10">
    <source>
        <dbReference type="Proteomes" id="UP000094609"/>
    </source>
</evidence>
<dbReference type="GO" id="GO:0016036">
    <property type="term" value="P:cellular response to phosphate starvation"/>
    <property type="evidence" value="ECO:0007669"/>
    <property type="project" value="TreeGrafter"/>
</dbReference>
<dbReference type="Gene3D" id="3.30.565.10">
    <property type="entry name" value="Histidine kinase-like ATPase, C-terminal domain"/>
    <property type="match status" value="1"/>
</dbReference>
<dbReference type="PRINTS" id="PR00344">
    <property type="entry name" value="BCTRLSENSOR"/>
</dbReference>
<keyword evidence="5 9" id="KW-0418">Kinase</keyword>
<dbReference type="InterPro" id="IPR050351">
    <property type="entry name" value="BphY/WalK/GraS-like"/>
</dbReference>
<reference evidence="10" key="1">
    <citation type="submission" date="2016-08" db="EMBL/GenBank/DDBJ databases">
        <title>Complete genome sequence of the organohalide-respiring Epsilonproteobacterium Sulfurospirillum halorespirans.</title>
        <authorList>
            <person name="Goris T."/>
            <person name="Zimmermann J."/>
            <person name="Schenz B."/>
            <person name="Lemos M."/>
            <person name="Hackermueller J."/>
            <person name="Diekert G."/>
        </authorList>
    </citation>
    <scope>NUCLEOTIDE SEQUENCE [LARGE SCALE GENOMIC DNA]</scope>
    <source>
        <strain>DSM 13726</strain>
        <strain evidence="10">PCE-M2</strain>
    </source>
</reference>
<dbReference type="GO" id="GO:0004721">
    <property type="term" value="F:phosphoprotein phosphatase activity"/>
    <property type="evidence" value="ECO:0007669"/>
    <property type="project" value="TreeGrafter"/>
</dbReference>
<feature type="domain" description="Histidine kinase" evidence="8">
    <location>
        <begin position="198"/>
        <end position="393"/>
    </location>
</feature>
<dbReference type="CDD" id="cd00075">
    <property type="entry name" value="HATPase"/>
    <property type="match status" value="1"/>
</dbReference>
<keyword evidence="10" id="KW-1185">Reference proteome</keyword>
<dbReference type="SMART" id="SM00388">
    <property type="entry name" value="HisKA"/>
    <property type="match status" value="1"/>
</dbReference>
<dbReference type="STRING" id="1193502.SHALO_2845"/>
<dbReference type="PANTHER" id="PTHR45453">
    <property type="entry name" value="PHOSPHATE REGULON SENSOR PROTEIN PHOR"/>
    <property type="match status" value="1"/>
</dbReference>
<dbReference type="Pfam" id="PF00512">
    <property type="entry name" value="HisKA"/>
    <property type="match status" value="1"/>
</dbReference>
<dbReference type="CDD" id="cd00082">
    <property type="entry name" value="HisKA"/>
    <property type="match status" value="1"/>
</dbReference>
<gene>
    <name evidence="9" type="ORF">SHALO_2845</name>
</gene>
<dbReference type="InterPro" id="IPR003594">
    <property type="entry name" value="HATPase_dom"/>
</dbReference>
<proteinExistence type="predicted"/>
<dbReference type="PROSITE" id="PS50109">
    <property type="entry name" value="HIS_KIN"/>
    <property type="match status" value="1"/>
</dbReference>
<dbReference type="SMART" id="SM00387">
    <property type="entry name" value="HATPase_c"/>
    <property type="match status" value="1"/>
</dbReference>
<name>A0A1D7TNL9_9BACT</name>
<evidence type="ECO:0000256" key="3">
    <source>
        <dbReference type="ARBA" id="ARBA00022553"/>
    </source>
</evidence>
<dbReference type="EMBL" id="CP017111">
    <property type="protein sequence ID" value="AOO66598.1"/>
    <property type="molecule type" value="Genomic_DNA"/>
</dbReference>
<protein>
    <recommendedName>
        <fullName evidence="2">histidine kinase</fullName>
        <ecNumber evidence="2">2.7.13.3</ecNumber>
    </recommendedName>
</protein>
<dbReference type="SUPFAM" id="SSF55874">
    <property type="entry name" value="ATPase domain of HSP90 chaperone/DNA topoisomerase II/histidine kinase"/>
    <property type="match status" value="1"/>
</dbReference>
<dbReference type="InterPro" id="IPR003661">
    <property type="entry name" value="HisK_dim/P_dom"/>
</dbReference>
<keyword evidence="6" id="KW-0902">Two-component regulatory system</keyword>
<evidence type="ECO:0000256" key="6">
    <source>
        <dbReference type="ARBA" id="ARBA00023012"/>
    </source>
</evidence>
<accession>A0A1D7TNL9</accession>
<keyword evidence="7" id="KW-0472">Membrane</keyword>
<dbReference type="PANTHER" id="PTHR45453:SF1">
    <property type="entry name" value="PHOSPHATE REGULON SENSOR PROTEIN PHOR"/>
    <property type="match status" value="1"/>
</dbReference>
<evidence type="ECO:0000256" key="4">
    <source>
        <dbReference type="ARBA" id="ARBA00022679"/>
    </source>
</evidence>
<dbReference type="AlphaFoldDB" id="A0A1D7TNL9"/>
<dbReference type="SUPFAM" id="SSF47384">
    <property type="entry name" value="Homodimeric domain of signal transducing histidine kinase"/>
    <property type="match status" value="1"/>
</dbReference>
<feature type="transmembrane region" description="Helical" evidence="7">
    <location>
        <begin position="160"/>
        <end position="178"/>
    </location>
</feature>
<dbReference type="InterPro" id="IPR036890">
    <property type="entry name" value="HATPase_C_sf"/>
</dbReference>
<dbReference type="InterPro" id="IPR005467">
    <property type="entry name" value="His_kinase_dom"/>
</dbReference>
<keyword evidence="7" id="KW-1133">Transmembrane helix</keyword>
<dbReference type="GO" id="GO:0005886">
    <property type="term" value="C:plasma membrane"/>
    <property type="evidence" value="ECO:0007669"/>
    <property type="project" value="TreeGrafter"/>
</dbReference>
<comment type="catalytic activity">
    <reaction evidence="1">
        <text>ATP + protein L-histidine = ADP + protein N-phospho-L-histidine.</text>
        <dbReference type="EC" id="2.7.13.3"/>
    </reaction>
</comment>
<dbReference type="InterPro" id="IPR036097">
    <property type="entry name" value="HisK_dim/P_sf"/>
</dbReference>
<dbReference type="Pfam" id="PF02518">
    <property type="entry name" value="HATPase_c"/>
    <property type="match status" value="1"/>
</dbReference>
<evidence type="ECO:0000313" key="9">
    <source>
        <dbReference type="EMBL" id="AOO66598.1"/>
    </source>
</evidence>
<organism evidence="9 10">
    <name type="scientific">Sulfurospirillum halorespirans DSM 13726</name>
    <dbReference type="NCBI Taxonomy" id="1193502"/>
    <lineage>
        <taxon>Bacteria</taxon>
        <taxon>Pseudomonadati</taxon>
        <taxon>Campylobacterota</taxon>
        <taxon>Epsilonproteobacteria</taxon>
        <taxon>Campylobacterales</taxon>
        <taxon>Sulfurospirillaceae</taxon>
        <taxon>Sulfurospirillum</taxon>
    </lineage>
</organism>
<keyword evidence="4" id="KW-0808">Transferase</keyword>
<keyword evidence="7" id="KW-0812">Transmembrane</keyword>
<dbReference type="GO" id="GO:0000155">
    <property type="term" value="F:phosphorelay sensor kinase activity"/>
    <property type="evidence" value="ECO:0007669"/>
    <property type="project" value="InterPro"/>
</dbReference>
<sequence length="393" mass="44715">MVIALSAYEKRSLTRFLLIYLGSIYTFICLLAWMFYTIEIKNLHENYALKMRATASSIAHKIVTAHMMEDDTLQKCLKEKPAEQCFGLEKEYQLGLFGEGNMPLHVSFPEPVDFTKTFYLENNSFYALDESSQKHLGIHTIVLKHTHSSSMIHSLRLQTVFYLFLSLAFATILGYVLAKQFLKPIQEEINHLDTFIKDSTHELNTPITAILMSISTLKNVEEKKLKRIELSAKRIATLYGNLSYMLLHDKQNEDKSDVDVKKLIEERVEYFTDLMASKRINMTLNLREKSLHVNEEGLTKLIDNLLSNAIKYNRLNGSIEVTLDFEKLSVKDSGIGIASSKLGDISKRYKRANSDKGGFGIGLDIVNTICKTNGFRLEIASVEGEGSTFSVFF</sequence>
<feature type="transmembrane region" description="Helical" evidence="7">
    <location>
        <begin position="16"/>
        <end position="36"/>
    </location>
</feature>
<evidence type="ECO:0000259" key="8">
    <source>
        <dbReference type="PROSITE" id="PS50109"/>
    </source>
</evidence>
<dbReference type="Proteomes" id="UP000094609">
    <property type="component" value="Chromosome"/>
</dbReference>
<evidence type="ECO:0000256" key="5">
    <source>
        <dbReference type="ARBA" id="ARBA00022777"/>
    </source>
</evidence>
<evidence type="ECO:0000256" key="2">
    <source>
        <dbReference type="ARBA" id="ARBA00012438"/>
    </source>
</evidence>
<evidence type="ECO:0000256" key="7">
    <source>
        <dbReference type="SAM" id="Phobius"/>
    </source>
</evidence>
<evidence type="ECO:0000256" key="1">
    <source>
        <dbReference type="ARBA" id="ARBA00000085"/>
    </source>
</evidence>